<sequence>MFAPKKSLFKKRCGTNLSSQPRLMRHIKGMGGYEKVILFIFYLQLWSKPMGEAIHPDCAIIFQHLRAREICSQTRRSEAQNRSDHSGGFPCDMLPFWGSSLSNTHLGRWLRKSGALRHDFYRKYEC</sequence>
<dbReference type="Proteomes" id="UP001469553">
    <property type="component" value="Unassembled WGS sequence"/>
</dbReference>
<organism evidence="1 2">
    <name type="scientific">Ameca splendens</name>
    <dbReference type="NCBI Taxonomy" id="208324"/>
    <lineage>
        <taxon>Eukaryota</taxon>
        <taxon>Metazoa</taxon>
        <taxon>Chordata</taxon>
        <taxon>Craniata</taxon>
        <taxon>Vertebrata</taxon>
        <taxon>Euteleostomi</taxon>
        <taxon>Actinopterygii</taxon>
        <taxon>Neopterygii</taxon>
        <taxon>Teleostei</taxon>
        <taxon>Neoteleostei</taxon>
        <taxon>Acanthomorphata</taxon>
        <taxon>Ovalentaria</taxon>
        <taxon>Atherinomorphae</taxon>
        <taxon>Cyprinodontiformes</taxon>
        <taxon>Goodeidae</taxon>
        <taxon>Ameca</taxon>
    </lineage>
</organism>
<comment type="caution">
    <text evidence="1">The sequence shown here is derived from an EMBL/GenBank/DDBJ whole genome shotgun (WGS) entry which is preliminary data.</text>
</comment>
<evidence type="ECO:0000313" key="2">
    <source>
        <dbReference type="Proteomes" id="UP001469553"/>
    </source>
</evidence>
<evidence type="ECO:0000313" key="1">
    <source>
        <dbReference type="EMBL" id="MEQ2296649.1"/>
    </source>
</evidence>
<gene>
    <name evidence="1" type="ORF">AMECASPLE_026779</name>
</gene>
<reference evidence="1 2" key="1">
    <citation type="submission" date="2021-06" db="EMBL/GenBank/DDBJ databases">
        <authorList>
            <person name="Palmer J.M."/>
        </authorList>
    </citation>
    <scope>NUCLEOTIDE SEQUENCE [LARGE SCALE GENOMIC DNA]</scope>
    <source>
        <strain evidence="1 2">AS_MEX2019</strain>
        <tissue evidence="1">Muscle</tissue>
    </source>
</reference>
<protein>
    <submittedName>
        <fullName evidence="1">Uncharacterized protein</fullName>
    </submittedName>
</protein>
<accession>A0ABV0YS10</accession>
<dbReference type="EMBL" id="JAHRIP010040392">
    <property type="protein sequence ID" value="MEQ2296649.1"/>
    <property type="molecule type" value="Genomic_DNA"/>
</dbReference>
<keyword evidence="2" id="KW-1185">Reference proteome</keyword>
<name>A0ABV0YS10_9TELE</name>
<proteinExistence type="predicted"/>